<dbReference type="Proteomes" id="UP000320948">
    <property type="component" value="Unassembled WGS sequence"/>
</dbReference>
<evidence type="ECO:0000313" key="4">
    <source>
        <dbReference type="Proteomes" id="UP000320948"/>
    </source>
</evidence>
<protein>
    <submittedName>
        <fullName evidence="3">Prolyl-tRNA synthetase associated domain-containing protein</fullName>
    </submittedName>
</protein>
<dbReference type="GO" id="GO:0002161">
    <property type="term" value="F:aminoacyl-tRNA deacylase activity"/>
    <property type="evidence" value="ECO:0007669"/>
    <property type="project" value="InterPro"/>
</dbReference>
<accession>A0A6N4RD54</accession>
<dbReference type="PANTHER" id="PTHR31423">
    <property type="entry name" value="YBAK DOMAIN-CONTAINING PROTEIN"/>
    <property type="match status" value="1"/>
</dbReference>
<name>A0A6N4RD54_BLAVI</name>
<feature type="domain" description="YbaK/aminoacyl-tRNA synthetase-associated" evidence="2">
    <location>
        <begin position="24"/>
        <end position="148"/>
    </location>
</feature>
<dbReference type="GO" id="GO:0004812">
    <property type="term" value="F:aminoacyl-tRNA ligase activity"/>
    <property type="evidence" value="ECO:0007669"/>
    <property type="project" value="UniProtKB-KW"/>
</dbReference>
<reference evidence="3 4" key="1">
    <citation type="journal article" date="2017" name="Nat. Commun.">
        <title>In situ click chemistry generation of cyclooxygenase-2 inhibitors.</title>
        <authorList>
            <person name="Bhardwaj A."/>
            <person name="Kaur J."/>
            <person name="Wuest M."/>
            <person name="Wuest F."/>
        </authorList>
    </citation>
    <scope>NUCLEOTIDE SEQUENCE [LARGE SCALE GENOMIC DNA]</scope>
    <source>
        <strain evidence="3">S2_018_000_R2_106</strain>
    </source>
</reference>
<comment type="similarity">
    <text evidence="1">Belongs to the PRORSD1 family.</text>
</comment>
<dbReference type="AlphaFoldDB" id="A0A6N4RD54"/>
<dbReference type="InterPro" id="IPR007214">
    <property type="entry name" value="YbaK/aa-tRNA-synth-assoc-dom"/>
</dbReference>
<dbReference type="SUPFAM" id="SSF55826">
    <property type="entry name" value="YbaK/ProRS associated domain"/>
    <property type="match status" value="1"/>
</dbReference>
<evidence type="ECO:0000259" key="2">
    <source>
        <dbReference type="Pfam" id="PF04073"/>
    </source>
</evidence>
<comment type="caution">
    <text evidence="3">The sequence shown here is derived from an EMBL/GenBank/DDBJ whole genome shotgun (WGS) entry which is preliminary data.</text>
</comment>
<organism evidence="3 4">
    <name type="scientific">Blastochloris viridis</name>
    <name type="common">Rhodopseudomonas viridis</name>
    <dbReference type="NCBI Taxonomy" id="1079"/>
    <lineage>
        <taxon>Bacteria</taxon>
        <taxon>Pseudomonadati</taxon>
        <taxon>Pseudomonadota</taxon>
        <taxon>Alphaproteobacteria</taxon>
        <taxon>Hyphomicrobiales</taxon>
        <taxon>Blastochloridaceae</taxon>
        <taxon>Blastochloris</taxon>
    </lineage>
</organism>
<dbReference type="InterPro" id="IPR036754">
    <property type="entry name" value="YbaK/aa-tRNA-synt-asso_dom_sf"/>
</dbReference>
<keyword evidence="3" id="KW-0436">Ligase</keyword>
<dbReference type="EMBL" id="VAFM01000001">
    <property type="protein sequence ID" value="TKW61068.1"/>
    <property type="molecule type" value="Genomic_DNA"/>
</dbReference>
<evidence type="ECO:0000313" key="3">
    <source>
        <dbReference type="EMBL" id="TKW61068.1"/>
    </source>
</evidence>
<sequence>MHTPESLFEALGQLNIPYENHHHAAVFTVAEGEGITDHLPGAHVKNLFVKDKARNFYLITSLQDRMLNLNALGKHLGAKDRLSFADEPTLMEFLGVTPGSVSPLTLINAKPGSLRFILDSGIMAHDTVHSHPLINTQTTSVTPADLLRAINSWGHAVEQLDLGLFPRA</sequence>
<dbReference type="Gene3D" id="3.90.960.10">
    <property type="entry name" value="YbaK/aminoacyl-tRNA synthetase-associated domain"/>
    <property type="match status" value="1"/>
</dbReference>
<dbReference type="CDD" id="cd04335">
    <property type="entry name" value="PrdX_deacylase"/>
    <property type="match status" value="1"/>
</dbReference>
<proteinExistence type="inferred from homology"/>
<dbReference type="InterPro" id="IPR040285">
    <property type="entry name" value="ProX/PRXD1"/>
</dbReference>
<evidence type="ECO:0000256" key="1">
    <source>
        <dbReference type="ARBA" id="ARBA00010201"/>
    </source>
</evidence>
<dbReference type="PANTHER" id="PTHR31423:SF3">
    <property type="entry name" value="PROLYL-TRNA SYNTHETASE ASSOCIATED DOMAIN-CONTAINING PROTEIN 1-RELATED"/>
    <property type="match status" value="1"/>
</dbReference>
<keyword evidence="3" id="KW-0030">Aminoacyl-tRNA synthetase</keyword>
<gene>
    <name evidence="3" type="ORF">DI628_00085</name>
</gene>
<dbReference type="Pfam" id="PF04073">
    <property type="entry name" value="tRNA_edit"/>
    <property type="match status" value="1"/>
</dbReference>